<dbReference type="InterPro" id="IPR057425">
    <property type="entry name" value="DUF2921_N"/>
</dbReference>
<keyword evidence="1" id="KW-0732">Signal</keyword>
<evidence type="ECO:0000313" key="4">
    <source>
        <dbReference type="Proteomes" id="UP000187203"/>
    </source>
</evidence>
<dbReference type="Proteomes" id="UP000187203">
    <property type="component" value="Unassembled WGS sequence"/>
</dbReference>
<gene>
    <name evidence="3" type="ORF">COLO4_27165</name>
</gene>
<comment type="caution">
    <text evidence="3">The sequence shown here is derived from an EMBL/GenBank/DDBJ whole genome shotgun (WGS) entry which is preliminary data.</text>
</comment>
<sequence length="287" mass="32518">MARKPRTMLWLCKLTILLLFISFFNQPVSVSCETESTESAISYSAYCSKIVPESNPYVSSRASTSFGTLRQSEYGAYYPVGENRILNSNDTRLVNSFLFRTRLVYKTDRDGVFKIESRLAFQSPGNMPGRIPFYLNLQGFWSESSGNLCMVGEGSAYSKEGYFHPIVLRNSDNHVELGSSGLKYEYTEMERVKKSCLRKKPDRKKEEISYASAYNSIDMEFGISVKTSEGKTGWGSAVPVSVGDRLYNRYSINPVRTECFGIVSIFNENERSSGLFHASIELYRQNV</sequence>
<name>A0A1R3HSX9_9ROSI</name>
<dbReference type="PANTHER" id="PTHR33389">
    <property type="entry name" value="FAMILY PROTEIN, PUTATIVE (DUF2921)-RELATED"/>
    <property type="match status" value="1"/>
</dbReference>
<protein>
    <recommendedName>
        <fullName evidence="2">DUF2921 domain-containing protein</fullName>
    </recommendedName>
</protein>
<feature type="domain" description="DUF2921" evidence="2">
    <location>
        <begin position="43"/>
        <end position="162"/>
    </location>
</feature>
<organism evidence="3 4">
    <name type="scientific">Corchorus olitorius</name>
    <dbReference type="NCBI Taxonomy" id="93759"/>
    <lineage>
        <taxon>Eukaryota</taxon>
        <taxon>Viridiplantae</taxon>
        <taxon>Streptophyta</taxon>
        <taxon>Embryophyta</taxon>
        <taxon>Tracheophyta</taxon>
        <taxon>Spermatophyta</taxon>
        <taxon>Magnoliopsida</taxon>
        <taxon>eudicotyledons</taxon>
        <taxon>Gunneridae</taxon>
        <taxon>Pentapetalae</taxon>
        <taxon>rosids</taxon>
        <taxon>malvids</taxon>
        <taxon>Malvales</taxon>
        <taxon>Malvaceae</taxon>
        <taxon>Grewioideae</taxon>
        <taxon>Apeibeae</taxon>
        <taxon>Corchorus</taxon>
    </lineage>
</organism>
<keyword evidence="4" id="KW-1185">Reference proteome</keyword>
<dbReference type="OrthoDB" id="986697at2759"/>
<dbReference type="AlphaFoldDB" id="A0A1R3HSX9"/>
<accession>A0A1R3HSX9</accession>
<feature type="chain" id="PRO_5013045657" description="DUF2921 domain-containing protein" evidence="1">
    <location>
        <begin position="32"/>
        <end position="287"/>
    </location>
</feature>
<feature type="signal peptide" evidence="1">
    <location>
        <begin position="1"/>
        <end position="31"/>
    </location>
</feature>
<dbReference type="EMBL" id="AWUE01019479">
    <property type="protein sequence ID" value="OMO73320.1"/>
    <property type="molecule type" value="Genomic_DNA"/>
</dbReference>
<dbReference type="Pfam" id="PF25333">
    <property type="entry name" value="DUF2921_N"/>
    <property type="match status" value="1"/>
</dbReference>
<reference evidence="4" key="1">
    <citation type="submission" date="2013-09" db="EMBL/GenBank/DDBJ databases">
        <title>Corchorus olitorius genome sequencing.</title>
        <authorList>
            <person name="Alam M."/>
            <person name="Haque M.S."/>
            <person name="Islam M.S."/>
            <person name="Emdad E.M."/>
            <person name="Islam M.M."/>
            <person name="Ahmed B."/>
            <person name="Halim A."/>
            <person name="Hossen Q.M.M."/>
            <person name="Hossain M.Z."/>
            <person name="Ahmed R."/>
            <person name="Khan M.M."/>
            <person name="Islam R."/>
            <person name="Rashid M.M."/>
            <person name="Khan S.A."/>
            <person name="Rahman M.S."/>
            <person name="Alam M."/>
            <person name="Yahiya A.S."/>
            <person name="Khan M.S."/>
            <person name="Azam M.S."/>
            <person name="Haque T."/>
            <person name="Lashkar M.Z.H."/>
            <person name="Akhand A.I."/>
            <person name="Morshed G."/>
            <person name="Roy S."/>
            <person name="Uddin K.S."/>
            <person name="Rabeya T."/>
            <person name="Hossain A.S."/>
            <person name="Chowdhury A."/>
            <person name="Snigdha A.R."/>
            <person name="Mortoza M.S."/>
            <person name="Matin S.A."/>
            <person name="Hoque S.M.E."/>
            <person name="Islam M.K."/>
            <person name="Roy D.K."/>
            <person name="Haider R."/>
            <person name="Moosa M.M."/>
            <person name="Elias S.M."/>
            <person name="Hasan A.M."/>
            <person name="Jahan S."/>
            <person name="Shafiuddin M."/>
            <person name="Mahmood N."/>
            <person name="Shommy N.S."/>
        </authorList>
    </citation>
    <scope>NUCLEOTIDE SEQUENCE [LARGE SCALE GENOMIC DNA]</scope>
    <source>
        <strain evidence="4">cv. O-4</strain>
    </source>
</reference>
<dbReference type="PANTHER" id="PTHR33389:SF18">
    <property type="entry name" value="OS01G0677900 PROTEIN"/>
    <property type="match status" value="1"/>
</dbReference>
<evidence type="ECO:0000259" key="2">
    <source>
        <dbReference type="Pfam" id="PF25333"/>
    </source>
</evidence>
<evidence type="ECO:0000256" key="1">
    <source>
        <dbReference type="SAM" id="SignalP"/>
    </source>
</evidence>
<dbReference type="PROSITE" id="PS51257">
    <property type="entry name" value="PROKAR_LIPOPROTEIN"/>
    <property type="match status" value="1"/>
</dbReference>
<proteinExistence type="predicted"/>
<evidence type="ECO:0000313" key="3">
    <source>
        <dbReference type="EMBL" id="OMO73320.1"/>
    </source>
</evidence>